<accession>A0AAD6ZUD8</accession>
<feature type="transmembrane region" description="Helical" evidence="1">
    <location>
        <begin position="79"/>
        <end position="95"/>
    </location>
</feature>
<feature type="transmembrane region" description="Helical" evidence="1">
    <location>
        <begin position="151"/>
        <end position="167"/>
    </location>
</feature>
<organism evidence="3 4">
    <name type="scientific">Mycena albidolilacea</name>
    <dbReference type="NCBI Taxonomy" id="1033008"/>
    <lineage>
        <taxon>Eukaryota</taxon>
        <taxon>Fungi</taxon>
        <taxon>Dikarya</taxon>
        <taxon>Basidiomycota</taxon>
        <taxon>Agaricomycotina</taxon>
        <taxon>Agaricomycetes</taxon>
        <taxon>Agaricomycetidae</taxon>
        <taxon>Agaricales</taxon>
        <taxon>Marasmiineae</taxon>
        <taxon>Mycenaceae</taxon>
        <taxon>Mycena</taxon>
    </lineage>
</organism>
<keyword evidence="4" id="KW-1185">Reference proteome</keyword>
<dbReference type="EMBL" id="JARIHO010000027">
    <property type="protein sequence ID" value="KAJ7339881.1"/>
    <property type="molecule type" value="Genomic_DNA"/>
</dbReference>
<gene>
    <name evidence="3" type="ORF">DFH08DRAFT_1013396</name>
</gene>
<feature type="transmembrane region" description="Helical" evidence="1">
    <location>
        <begin position="199"/>
        <end position="220"/>
    </location>
</feature>
<sequence>MISPCRLALVFSAGLVGPRIRQQNGRSFWLASLCFSQGLLFTPVVVEKSISMAVWHTSSASPFHLANLSSNPLSSAEGGIFWCYGLISFARFLGWSSERGWAWNRAPSAGYSTPEMVESTVIFLYGATNTWMERFSANPGDPFTTKKMQHIGITVMFWFAGSVGMAIESKTVRKWLSTLGTDPSESVSEPEDHTSFNPVLALVISVTGAVMGVHFQTYLFQVQIHALWGNLLVAFGLLRCLTYFFLWVAPVRSTLPSRPPTELLARSSSPAVV</sequence>
<protein>
    <recommendedName>
        <fullName evidence="2">Protein YTP1-like C-terminal domain-containing protein</fullName>
    </recommendedName>
</protein>
<reference evidence="3" key="1">
    <citation type="submission" date="2023-03" db="EMBL/GenBank/DDBJ databases">
        <title>Massive genome expansion in bonnet fungi (Mycena s.s.) driven by repeated elements and novel gene families across ecological guilds.</title>
        <authorList>
            <consortium name="Lawrence Berkeley National Laboratory"/>
            <person name="Harder C.B."/>
            <person name="Miyauchi S."/>
            <person name="Viragh M."/>
            <person name="Kuo A."/>
            <person name="Thoen E."/>
            <person name="Andreopoulos B."/>
            <person name="Lu D."/>
            <person name="Skrede I."/>
            <person name="Drula E."/>
            <person name="Henrissat B."/>
            <person name="Morin E."/>
            <person name="Kohler A."/>
            <person name="Barry K."/>
            <person name="LaButti K."/>
            <person name="Morin E."/>
            <person name="Salamov A."/>
            <person name="Lipzen A."/>
            <person name="Mereny Z."/>
            <person name="Hegedus B."/>
            <person name="Baldrian P."/>
            <person name="Stursova M."/>
            <person name="Weitz H."/>
            <person name="Taylor A."/>
            <person name="Grigoriev I.V."/>
            <person name="Nagy L.G."/>
            <person name="Martin F."/>
            <person name="Kauserud H."/>
        </authorList>
    </citation>
    <scope>NUCLEOTIDE SEQUENCE</scope>
    <source>
        <strain evidence="3">CBHHK002</strain>
    </source>
</reference>
<feature type="domain" description="Protein YTP1-like C-terminal" evidence="2">
    <location>
        <begin position="77"/>
        <end position="265"/>
    </location>
</feature>
<dbReference type="InterPro" id="IPR018827">
    <property type="entry name" value="YTP1_C"/>
</dbReference>
<dbReference type="PANTHER" id="PTHR31685:SF3">
    <property type="entry name" value="INTEGRAL MEMBRANE PROTEIN (AFU_ORTHOLOGUE AFUA_6G12730)"/>
    <property type="match status" value="1"/>
</dbReference>
<dbReference type="AlphaFoldDB" id="A0AAD6ZUD8"/>
<dbReference type="PANTHER" id="PTHR31685">
    <property type="entry name" value="INTEGRAL MEMBRANE PROTEIN (AFU_ORTHOLOGUE AFUA_6G12730)-RELATED"/>
    <property type="match status" value="1"/>
</dbReference>
<keyword evidence="1" id="KW-1133">Transmembrane helix</keyword>
<evidence type="ECO:0000313" key="4">
    <source>
        <dbReference type="Proteomes" id="UP001218218"/>
    </source>
</evidence>
<comment type="caution">
    <text evidence="3">The sequence shown here is derived from an EMBL/GenBank/DDBJ whole genome shotgun (WGS) entry which is preliminary data.</text>
</comment>
<evidence type="ECO:0000259" key="2">
    <source>
        <dbReference type="Pfam" id="PF10355"/>
    </source>
</evidence>
<feature type="transmembrane region" description="Helical" evidence="1">
    <location>
        <begin position="227"/>
        <end position="249"/>
    </location>
</feature>
<keyword evidence="1" id="KW-0812">Transmembrane</keyword>
<proteinExistence type="predicted"/>
<keyword evidence="1" id="KW-0472">Membrane</keyword>
<feature type="transmembrane region" description="Helical" evidence="1">
    <location>
        <begin position="28"/>
        <end position="46"/>
    </location>
</feature>
<dbReference type="Proteomes" id="UP001218218">
    <property type="component" value="Unassembled WGS sequence"/>
</dbReference>
<evidence type="ECO:0000256" key="1">
    <source>
        <dbReference type="SAM" id="Phobius"/>
    </source>
</evidence>
<dbReference type="Pfam" id="PF10355">
    <property type="entry name" value="Ytp1"/>
    <property type="match status" value="1"/>
</dbReference>
<evidence type="ECO:0000313" key="3">
    <source>
        <dbReference type="EMBL" id="KAJ7339881.1"/>
    </source>
</evidence>
<name>A0AAD6ZUD8_9AGAR</name>